<proteinExistence type="predicted"/>
<evidence type="ECO:0000313" key="2">
    <source>
        <dbReference type="Proteomes" id="UP000248745"/>
    </source>
</evidence>
<protein>
    <submittedName>
        <fullName evidence="1">Uncharacterized protein</fullName>
    </submittedName>
</protein>
<gene>
    <name evidence="1" type="ORF">DN068_13015</name>
</gene>
<accession>A0A2W2B8I8</accession>
<dbReference type="AlphaFoldDB" id="A0A2W2B8I8"/>
<name>A0A2W2B8I8_9BACT</name>
<dbReference type="EMBL" id="QKTW01000018">
    <property type="protein sequence ID" value="PZF72277.1"/>
    <property type="molecule type" value="Genomic_DNA"/>
</dbReference>
<dbReference type="Proteomes" id="UP000248745">
    <property type="component" value="Unassembled WGS sequence"/>
</dbReference>
<sequence>MGLMSFVLPGSYGSGVTPTTDEYVYGEADVHELSGSFRHFVVNEVGDFFADFLGFGDRQNDSSLSHCDYVVHHIAKSVRVQVAQTIPAPEEITDYPPAAQNPPPHFTYDEGIRSAYYSYLHRFALF</sequence>
<comment type="caution">
    <text evidence="1">The sequence shown here is derived from an EMBL/GenBank/DDBJ whole genome shotgun (WGS) entry which is preliminary data.</text>
</comment>
<organism evidence="1 2">
    <name type="scientific">Taibaiella soli</name>
    <dbReference type="NCBI Taxonomy" id="1649169"/>
    <lineage>
        <taxon>Bacteria</taxon>
        <taxon>Pseudomonadati</taxon>
        <taxon>Bacteroidota</taxon>
        <taxon>Chitinophagia</taxon>
        <taxon>Chitinophagales</taxon>
        <taxon>Chitinophagaceae</taxon>
        <taxon>Taibaiella</taxon>
    </lineage>
</organism>
<evidence type="ECO:0000313" key="1">
    <source>
        <dbReference type="EMBL" id="PZF72277.1"/>
    </source>
</evidence>
<keyword evidence="2" id="KW-1185">Reference proteome</keyword>
<reference evidence="1 2" key="1">
    <citation type="submission" date="2018-06" db="EMBL/GenBank/DDBJ databases">
        <title>Mucibacter soli gen. nov., sp. nov., a new member of the family Chitinophagaceae producing mucin.</title>
        <authorList>
            <person name="Kim M.-K."/>
            <person name="Park S."/>
            <person name="Kim T.-S."/>
            <person name="Joung Y."/>
            <person name="Han J.-H."/>
            <person name="Kim S.B."/>
        </authorList>
    </citation>
    <scope>NUCLEOTIDE SEQUENCE [LARGE SCALE GENOMIC DNA]</scope>
    <source>
        <strain evidence="1 2">R1-15</strain>
    </source>
</reference>